<gene>
    <name evidence="1" type="ORF">RPERSI_LOCUS21220</name>
</gene>
<accession>A0ACA9RNU1</accession>
<sequence>QRFNVSLRIYAINSSLLSECNITGGLHVIEKLNKQAAASLAFLDL</sequence>
<comment type="caution">
    <text evidence="1">The sequence shown here is derived from an EMBL/GenBank/DDBJ whole genome shotgun (WGS) entry which is preliminary data.</text>
</comment>
<proteinExistence type="predicted"/>
<dbReference type="Proteomes" id="UP000789920">
    <property type="component" value="Unassembled WGS sequence"/>
</dbReference>
<evidence type="ECO:0000313" key="2">
    <source>
        <dbReference type="Proteomes" id="UP000789920"/>
    </source>
</evidence>
<reference evidence="1" key="1">
    <citation type="submission" date="2021-06" db="EMBL/GenBank/DDBJ databases">
        <authorList>
            <person name="Kallberg Y."/>
            <person name="Tangrot J."/>
            <person name="Rosling A."/>
        </authorList>
    </citation>
    <scope>NUCLEOTIDE SEQUENCE</scope>
    <source>
        <strain evidence="1">MA461A</strain>
    </source>
</reference>
<dbReference type="EMBL" id="CAJVQC010061622">
    <property type="protein sequence ID" value="CAG8801952.1"/>
    <property type="molecule type" value="Genomic_DNA"/>
</dbReference>
<name>A0ACA9RNU1_9GLOM</name>
<evidence type="ECO:0000313" key="1">
    <source>
        <dbReference type="EMBL" id="CAG8801952.1"/>
    </source>
</evidence>
<organism evidence="1 2">
    <name type="scientific">Racocetra persica</name>
    <dbReference type="NCBI Taxonomy" id="160502"/>
    <lineage>
        <taxon>Eukaryota</taxon>
        <taxon>Fungi</taxon>
        <taxon>Fungi incertae sedis</taxon>
        <taxon>Mucoromycota</taxon>
        <taxon>Glomeromycotina</taxon>
        <taxon>Glomeromycetes</taxon>
        <taxon>Diversisporales</taxon>
        <taxon>Gigasporaceae</taxon>
        <taxon>Racocetra</taxon>
    </lineage>
</organism>
<keyword evidence="2" id="KW-1185">Reference proteome</keyword>
<protein>
    <submittedName>
        <fullName evidence="1">18356_t:CDS:1</fullName>
    </submittedName>
</protein>
<feature type="non-terminal residue" evidence="1">
    <location>
        <position position="45"/>
    </location>
</feature>
<feature type="non-terminal residue" evidence="1">
    <location>
        <position position="1"/>
    </location>
</feature>